<sequence length="166" mass="18360">MASTRRSRKDISQSQRDMLISLWETKGMRTAKSEHLNEATINTGLSKNQIKISNSEVAGGGNFRSKRNKFGKRKQRPSILKCGELEEIGVAVGGMAFVNDTFNAFGSRDVRPYFLEPSVQSGFIEILHGGKGETMHKSNGRMPYAKINEFSITGMLCGIPFRNPGS</sequence>
<dbReference type="Proteomes" id="UP001642483">
    <property type="component" value="Unassembled WGS sequence"/>
</dbReference>
<protein>
    <submittedName>
        <fullName evidence="1">Uncharacterized protein</fullName>
    </submittedName>
</protein>
<evidence type="ECO:0000313" key="1">
    <source>
        <dbReference type="EMBL" id="CAK8687255.1"/>
    </source>
</evidence>
<evidence type="ECO:0000313" key="2">
    <source>
        <dbReference type="Proteomes" id="UP001642483"/>
    </source>
</evidence>
<reference evidence="1 2" key="1">
    <citation type="submission" date="2024-02" db="EMBL/GenBank/DDBJ databases">
        <authorList>
            <person name="Daric V."/>
            <person name="Darras S."/>
        </authorList>
    </citation>
    <scope>NUCLEOTIDE SEQUENCE [LARGE SCALE GENOMIC DNA]</scope>
</reference>
<dbReference type="EMBL" id="CAWYQH010000104">
    <property type="protein sequence ID" value="CAK8687255.1"/>
    <property type="molecule type" value="Genomic_DNA"/>
</dbReference>
<organism evidence="1 2">
    <name type="scientific">Clavelina lepadiformis</name>
    <name type="common">Light-bulb sea squirt</name>
    <name type="synonym">Ascidia lepadiformis</name>
    <dbReference type="NCBI Taxonomy" id="159417"/>
    <lineage>
        <taxon>Eukaryota</taxon>
        <taxon>Metazoa</taxon>
        <taxon>Chordata</taxon>
        <taxon>Tunicata</taxon>
        <taxon>Ascidiacea</taxon>
        <taxon>Aplousobranchia</taxon>
        <taxon>Clavelinidae</taxon>
        <taxon>Clavelina</taxon>
    </lineage>
</organism>
<name>A0ABP0GAV4_CLALP</name>
<keyword evidence="2" id="KW-1185">Reference proteome</keyword>
<comment type="caution">
    <text evidence="1">The sequence shown here is derived from an EMBL/GenBank/DDBJ whole genome shotgun (WGS) entry which is preliminary data.</text>
</comment>
<accession>A0ABP0GAV4</accession>
<gene>
    <name evidence="1" type="ORF">CVLEPA_LOCUS19332</name>
</gene>
<proteinExistence type="predicted"/>